<dbReference type="RefSeq" id="WP_180543363.1">
    <property type="nucleotide sequence ID" value="NZ_JACCJZ010000005.1"/>
</dbReference>
<reference evidence="3 4" key="1">
    <citation type="submission" date="2020-07" db="EMBL/GenBank/DDBJ databases">
        <title>isolation of Luteimonas sp. SJ-16.</title>
        <authorList>
            <person name="Huang X.-X."/>
            <person name="Xu L."/>
            <person name="Sun J.-Q."/>
        </authorList>
    </citation>
    <scope>NUCLEOTIDE SEQUENCE [LARGE SCALE GENOMIC DNA]</scope>
    <source>
        <strain evidence="3 4">SJ-16</strain>
    </source>
</reference>
<evidence type="ECO:0000256" key="1">
    <source>
        <dbReference type="SAM" id="MobiDB-lite"/>
    </source>
</evidence>
<feature type="chain" id="PRO_5030679771" description="Secreted protein" evidence="2">
    <location>
        <begin position="24"/>
        <end position="158"/>
    </location>
</feature>
<feature type="region of interest" description="Disordered" evidence="1">
    <location>
        <begin position="66"/>
        <end position="87"/>
    </location>
</feature>
<accession>A0A7Z0QPH4</accession>
<gene>
    <name evidence="3" type="ORF">H0E82_02260</name>
</gene>
<feature type="signal peptide" evidence="2">
    <location>
        <begin position="1"/>
        <end position="23"/>
    </location>
</feature>
<dbReference type="Proteomes" id="UP000589896">
    <property type="component" value="Unassembled WGS sequence"/>
</dbReference>
<protein>
    <recommendedName>
        <fullName evidence="5">Secreted protein</fullName>
    </recommendedName>
</protein>
<evidence type="ECO:0000313" key="3">
    <source>
        <dbReference type="EMBL" id="NYZ61591.1"/>
    </source>
</evidence>
<organism evidence="3 4">
    <name type="scientific">Luteimonas deserti</name>
    <dbReference type="NCBI Taxonomy" id="2752306"/>
    <lineage>
        <taxon>Bacteria</taxon>
        <taxon>Pseudomonadati</taxon>
        <taxon>Pseudomonadota</taxon>
        <taxon>Gammaproteobacteria</taxon>
        <taxon>Lysobacterales</taxon>
        <taxon>Lysobacteraceae</taxon>
        <taxon>Luteimonas</taxon>
    </lineage>
</organism>
<dbReference type="EMBL" id="JACCJZ010000005">
    <property type="protein sequence ID" value="NYZ61591.1"/>
    <property type="molecule type" value="Genomic_DNA"/>
</dbReference>
<keyword evidence="4" id="KW-1185">Reference proteome</keyword>
<evidence type="ECO:0000313" key="4">
    <source>
        <dbReference type="Proteomes" id="UP000589896"/>
    </source>
</evidence>
<evidence type="ECO:0008006" key="5">
    <source>
        <dbReference type="Google" id="ProtNLM"/>
    </source>
</evidence>
<sequence>MPSIRPGLILAAALSIAAVPSLAQERVQQRMSAEEFRATGLDTLDPAQLARLDAWFARQLASAQAETDGAPADRGGSLRPARAPEAPVDSTLAGTFSGFAKGREYALANGQVWRQIDAAQLPGVTLQAPAVEIRPARLGGWWMRVGAYNTRAKVERVR</sequence>
<evidence type="ECO:0000256" key="2">
    <source>
        <dbReference type="SAM" id="SignalP"/>
    </source>
</evidence>
<dbReference type="AlphaFoldDB" id="A0A7Z0QPH4"/>
<comment type="caution">
    <text evidence="3">The sequence shown here is derived from an EMBL/GenBank/DDBJ whole genome shotgun (WGS) entry which is preliminary data.</text>
</comment>
<proteinExistence type="predicted"/>
<name>A0A7Z0QPH4_9GAMM</name>
<keyword evidence="2" id="KW-0732">Signal</keyword>